<dbReference type="InterPro" id="IPR015946">
    <property type="entry name" value="KH_dom-like_a/b"/>
</dbReference>
<dbReference type="InterPro" id="IPR003718">
    <property type="entry name" value="OsmC/Ohr_fam"/>
</dbReference>
<dbReference type="InterPro" id="IPR036102">
    <property type="entry name" value="OsmC/Ohrsf"/>
</dbReference>
<evidence type="ECO:0000313" key="2">
    <source>
        <dbReference type="Proteomes" id="UP000321058"/>
    </source>
</evidence>
<accession>A0A512NF69</accession>
<keyword evidence="2" id="KW-1185">Reference proteome</keyword>
<sequence>MPMSSNLSAAAIAGDYMLVSETGIERMQLLGQVPGSAFLIGGSRRTENGTSGPTPYELLSASLAACTAMTIRVYADRKKFPLERVQVAVAYKRGSWDQGSLEGRDRYDRVLFLSGPLDDEQRGRILLMADQCPVGKTLGRGADIATTLSPVGNQNGSPAATEYLNDLEAVAAIEDPWVGPP</sequence>
<dbReference type="EMBL" id="BKAJ01000083">
    <property type="protein sequence ID" value="GEP57588.1"/>
    <property type="molecule type" value="Genomic_DNA"/>
</dbReference>
<evidence type="ECO:0000313" key="1">
    <source>
        <dbReference type="EMBL" id="GEP57588.1"/>
    </source>
</evidence>
<dbReference type="OrthoDB" id="9789573at2"/>
<name>A0A512NF69_9HYPH</name>
<dbReference type="SUPFAM" id="SSF82784">
    <property type="entry name" value="OsmC-like"/>
    <property type="match status" value="1"/>
</dbReference>
<dbReference type="AlphaFoldDB" id="A0A512NF69"/>
<protein>
    <recommendedName>
        <fullName evidence="3">Peroxiredoxin</fullName>
    </recommendedName>
</protein>
<comment type="caution">
    <text evidence="1">The sequence shown here is derived from an EMBL/GenBank/DDBJ whole genome shotgun (WGS) entry which is preliminary data.</text>
</comment>
<organism evidence="1 2">
    <name type="scientific">Reyranella soli</name>
    <dbReference type="NCBI Taxonomy" id="1230389"/>
    <lineage>
        <taxon>Bacteria</taxon>
        <taxon>Pseudomonadati</taxon>
        <taxon>Pseudomonadota</taxon>
        <taxon>Alphaproteobacteria</taxon>
        <taxon>Hyphomicrobiales</taxon>
        <taxon>Reyranellaceae</taxon>
        <taxon>Reyranella</taxon>
    </lineage>
</organism>
<dbReference type="Pfam" id="PF02566">
    <property type="entry name" value="OsmC"/>
    <property type="match status" value="1"/>
</dbReference>
<dbReference type="PANTHER" id="PTHR39624">
    <property type="entry name" value="PROTEIN INVOLVED IN RIMO-MEDIATED BETA-METHYLTHIOLATION OF RIBOSOMAL PROTEIN S12 YCAO"/>
    <property type="match status" value="1"/>
</dbReference>
<proteinExistence type="predicted"/>
<dbReference type="PANTHER" id="PTHR39624:SF2">
    <property type="entry name" value="OSMC-LIKE PROTEIN"/>
    <property type="match status" value="1"/>
</dbReference>
<evidence type="ECO:0008006" key="3">
    <source>
        <dbReference type="Google" id="ProtNLM"/>
    </source>
</evidence>
<reference evidence="1 2" key="1">
    <citation type="submission" date="2019-07" db="EMBL/GenBank/DDBJ databases">
        <title>Whole genome shotgun sequence of Reyranella soli NBRC 108950.</title>
        <authorList>
            <person name="Hosoyama A."/>
            <person name="Uohara A."/>
            <person name="Ohji S."/>
            <person name="Ichikawa N."/>
        </authorList>
    </citation>
    <scope>NUCLEOTIDE SEQUENCE [LARGE SCALE GENOMIC DNA]</scope>
    <source>
        <strain evidence="1 2">NBRC 108950</strain>
    </source>
</reference>
<gene>
    <name evidence="1" type="ORF">RSO01_47540</name>
</gene>
<dbReference type="Proteomes" id="UP000321058">
    <property type="component" value="Unassembled WGS sequence"/>
</dbReference>
<dbReference type="Gene3D" id="3.30.300.20">
    <property type="match status" value="1"/>
</dbReference>